<protein>
    <submittedName>
        <fullName evidence="1">Uncharacterized protein</fullName>
    </submittedName>
</protein>
<proteinExistence type="predicted"/>
<gene>
    <name evidence="1" type="ORF">Stube_09850</name>
</gene>
<dbReference type="OrthoDB" id="3689262at2"/>
<dbReference type="AlphaFoldDB" id="A0A640ULY0"/>
<dbReference type="Proteomes" id="UP000431826">
    <property type="component" value="Unassembled WGS sequence"/>
</dbReference>
<dbReference type="EMBL" id="BLIR01000001">
    <property type="protein sequence ID" value="GFE36312.1"/>
    <property type="molecule type" value="Genomic_DNA"/>
</dbReference>
<keyword evidence="2" id="KW-1185">Reference proteome</keyword>
<dbReference type="RefSeq" id="WP_159742634.1">
    <property type="nucleotide sequence ID" value="NZ_BLIR01000001.1"/>
</dbReference>
<organism evidence="1 2">
    <name type="scientific">Streptomyces tubercidicus</name>
    <dbReference type="NCBI Taxonomy" id="47759"/>
    <lineage>
        <taxon>Bacteria</taxon>
        <taxon>Bacillati</taxon>
        <taxon>Actinomycetota</taxon>
        <taxon>Actinomycetes</taxon>
        <taxon>Kitasatosporales</taxon>
        <taxon>Streptomycetaceae</taxon>
        <taxon>Streptomyces</taxon>
    </lineage>
</organism>
<comment type="caution">
    <text evidence="1">The sequence shown here is derived from an EMBL/GenBank/DDBJ whole genome shotgun (WGS) entry which is preliminary data.</text>
</comment>
<reference evidence="1 2" key="1">
    <citation type="submission" date="2019-12" db="EMBL/GenBank/DDBJ databases">
        <title>Whole genome shotgun sequence of Streptomyces tubercidicus NBRC 13090.</title>
        <authorList>
            <person name="Ichikawa N."/>
            <person name="Kimura A."/>
            <person name="Kitahashi Y."/>
            <person name="Komaki H."/>
            <person name="Tamura T."/>
        </authorList>
    </citation>
    <scope>NUCLEOTIDE SEQUENCE [LARGE SCALE GENOMIC DNA]</scope>
    <source>
        <strain evidence="1 2">NBRC 13090</strain>
    </source>
</reference>
<name>A0A640ULY0_9ACTN</name>
<evidence type="ECO:0000313" key="2">
    <source>
        <dbReference type="Proteomes" id="UP000431826"/>
    </source>
</evidence>
<accession>A0A640ULY0</accession>
<dbReference type="GeneID" id="96282159"/>
<evidence type="ECO:0000313" key="1">
    <source>
        <dbReference type="EMBL" id="GFE36312.1"/>
    </source>
</evidence>
<sequence>MCGACGDRTPADWARPLYAGPGARSALAAAALALAARPGLRVAARPGGWLVTGPTGAATACPTLTALVAALRRGSGPALPELPVARGSGALSVPAPDGRRGVRLRAVADAQAAAPEDRWTVRTDAEALAALGALAEPPGSLRHYLAGISGVTAPWGGSPRPVPGFDAPERASDLVVWAEWARQSGAFDADPFAATCPLDGTTRLDLEIRAGYVVRAVRLLRLPQSCARPAFLGGGLDGCRPSDAILRAI</sequence>